<reference evidence="3 4" key="1">
    <citation type="submission" date="2018-11" db="EMBL/GenBank/DDBJ databases">
        <title>Sequencing the genomes of 1000 actinobacteria strains.</title>
        <authorList>
            <person name="Klenk H.-P."/>
        </authorList>
    </citation>
    <scope>NUCLEOTIDE SEQUENCE [LARGE SCALE GENOMIC DNA]</scope>
    <source>
        <strain evidence="3 4">DSM 44254</strain>
    </source>
</reference>
<dbReference type="RefSeq" id="WP_123668732.1">
    <property type="nucleotide sequence ID" value="NZ_RJKE01000001.1"/>
</dbReference>
<proteinExistence type="predicted"/>
<protein>
    <recommendedName>
        <fullName evidence="2">Phytase-like domain-containing protein</fullName>
    </recommendedName>
</protein>
<dbReference type="EMBL" id="RJKE01000001">
    <property type="protein sequence ID" value="ROO89675.1"/>
    <property type="molecule type" value="Genomic_DNA"/>
</dbReference>
<feature type="signal peptide" evidence="1">
    <location>
        <begin position="1"/>
        <end position="23"/>
    </location>
</feature>
<sequence length="386" mass="42239">MKRGLRGLTAAMAAIGGTVGLAAAPQAAGAAAPGAREVEVVRELGQHVVPHKLEVAGTTFGGISGFDRDPVTGKWYFISDDRGRYGSARFYTGELTFDPRSGVFKGVELTGGRTFHRPDGSAYPEYGKPDSVDPESLRFDPWTRRLLWSSEGDRPDKANPTIPVAQMSLLWADTQGTETGRVRLPRTLRMTDTESGPRRNFGLEGLTTTRRTIVAAVEGPRFEDGAPPTVERGAPARITVWNRETGRPVGQYVYPLDKLREAPRPADGLSDTGISELLAVSRTRFLALERTWLEGVGYQARIYEIDLSAASNVLDREDLSRPHTPVTKRLVYEFEPTVENFEALAWGPKLATGECSLVAGSDDNFYQPERTVFLALAVKGCPRTLD</sequence>
<dbReference type="Pfam" id="PF13449">
    <property type="entry name" value="Phytase-like"/>
    <property type="match status" value="1"/>
</dbReference>
<name>A0A3N1D839_9ACTN</name>
<gene>
    <name evidence="3" type="ORF">EDD29_7380</name>
</gene>
<comment type="caution">
    <text evidence="3">The sequence shown here is derived from an EMBL/GenBank/DDBJ whole genome shotgun (WGS) entry which is preliminary data.</text>
</comment>
<keyword evidence="1" id="KW-0732">Signal</keyword>
<evidence type="ECO:0000256" key="1">
    <source>
        <dbReference type="SAM" id="SignalP"/>
    </source>
</evidence>
<accession>A0A3N1D839</accession>
<dbReference type="InterPro" id="IPR027372">
    <property type="entry name" value="Phytase-like_dom"/>
</dbReference>
<dbReference type="AlphaFoldDB" id="A0A3N1D839"/>
<organism evidence="3 4">
    <name type="scientific">Actinocorallia herbida</name>
    <dbReference type="NCBI Taxonomy" id="58109"/>
    <lineage>
        <taxon>Bacteria</taxon>
        <taxon>Bacillati</taxon>
        <taxon>Actinomycetota</taxon>
        <taxon>Actinomycetes</taxon>
        <taxon>Streptosporangiales</taxon>
        <taxon>Thermomonosporaceae</taxon>
        <taxon>Actinocorallia</taxon>
    </lineage>
</organism>
<evidence type="ECO:0000313" key="4">
    <source>
        <dbReference type="Proteomes" id="UP000272400"/>
    </source>
</evidence>
<feature type="chain" id="PRO_5039442692" description="Phytase-like domain-containing protein" evidence="1">
    <location>
        <begin position="24"/>
        <end position="386"/>
    </location>
</feature>
<dbReference type="Proteomes" id="UP000272400">
    <property type="component" value="Unassembled WGS sequence"/>
</dbReference>
<dbReference type="OrthoDB" id="9758957at2"/>
<keyword evidence="4" id="KW-1185">Reference proteome</keyword>
<evidence type="ECO:0000313" key="3">
    <source>
        <dbReference type="EMBL" id="ROO89675.1"/>
    </source>
</evidence>
<feature type="domain" description="Phytase-like" evidence="2">
    <location>
        <begin position="58"/>
        <end position="365"/>
    </location>
</feature>
<evidence type="ECO:0000259" key="2">
    <source>
        <dbReference type="Pfam" id="PF13449"/>
    </source>
</evidence>